<evidence type="ECO:0000259" key="11">
    <source>
        <dbReference type="Pfam" id="PF04261"/>
    </source>
</evidence>
<dbReference type="NCBIfam" id="TIGR01413">
    <property type="entry name" value="Dyp_perox_fam"/>
    <property type="match status" value="1"/>
</dbReference>
<gene>
    <name evidence="13" type="primary">efeN_1</name>
    <name evidence="13" type="ORF">OJAG_26130</name>
</gene>
<feature type="region of interest" description="Disordered" evidence="9">
    <location>
        <begin position="313"/>
        <end position="332"/>
    </location>
</feature>
<comment type="caution">
    <text evidence="13">The sequence shown here is derived from an EMBL/GenBank/DDBJ whole genome shotgun (WGS) entry which is preliminary data.</text>
</comment>
<sequence length="436" mass="46498">MADRASRTGLGSSPDQEPTPPADPTRRARVSRRAFLVGGAAAGAVAVAGAGGAWAGRATAPATGAASSGTAGALALHGDLRVPFHGPRQAGVETPPQAYLTLVALNLAPGTDRDALVRLMRIWTDDVVRLTEGRPGLTDTEPELAEVPARLTVTVGYGPAVFTAAGLDDRRPAWLGPLPAFAVDRLEDRWNGGDLVLQVCADDEVTVSHAVRMLLREARDFASVRWLQKGFRRSVGSERAGRTMRNLMGQIDGTRNVDPVTDAPLVWSDGTDGWLAGGTSMVVRRIRMELDTWDEVDRSTREAVMGRRLVDGAPLTGEKEHDEPDLEAVGPHGLTVIGPAAHVRRARTSDPAERFLRRAYSYDDAPDVATDPGALSSSGLVFVTFQADVDRQFVPVQRRLDEVDLLNEWTTPIGSAVFAVPPGCAEGEFLGQALLG</sequence>
<keyword evidence="5" id="KW-0732">Signal</keyword>
<dbReference type="EC" id="1.11.1.-" evidence="13"/>
<evidence type="ECO:0000256" key="6">
    <source>
        <dbReference type="ARBA" id="ARBA00023002"/>
    </source>
</evidence>
<evidence type="ECO:0000256" key="3">
    <source>
        <dbReference type="ARBA" id="ARBA00022617"/>
    </source>
</evidence>
<dbReference type="PATRIC" id="fig|43678.3.peg.2734"/>
<evidence type="ECO:0000256" key="2">
    <source>
        <dbReference type="ARBA" id="ARBA00022559"/>
    </source>
</evidence>
<dbReference type="PROSITE" id="PS51318">
    <property type="entry name" value="TAT"/>
    <property type="match status" value="1"/>
</dbReference>
<comment type="similarity">
    <text evidence="8">Belongs to the DyP-type peroxidase family.</text>
</comment>
<dbReference type="Pfam" id="PF20628">
    <property type="entry name" value="Dyp_perox_C"/>
    <property type="match status" value="1"/>
</dbReference>
<dbReference type="RefSeq" id="WP_082849051.1">
    <property type="nucleotide sequence ID" value="NZ_LRIE01000077.1"/>
</dbReference>
<dbReference type="InterPro" id="IPR006311">
    <property type="entry name" value="TAT_signal"/>
</dbReference>
<evidence type="ECO:0000256" key="5">
    <source>
        <dbReference type="ARBA" id="ARBA00022729"/>
    </source>
</evidence>
<evidence type="ECO:0000313" key="14">
    <source>
        <dbReference type="Proteomes" id="UP000076447"/>
    </source>
</evidence>
<dbReference type="InterPro" id="IPR011008">
    <property type="entry name" value="Dimeric_a/b-barrel"/>
</dbReference>
<evidence type="ECO:0000256" key="10">
    <source>
        <dbReference type="SAM" id="Phobius"/>
    </source>
</evidence>
<keyword evidence="10" id="KW-0812">Transmembrane</keyword>
<dbReference type="PANTHER" id="PTHR30521:SF4">
    <property type="entry name" value="DEFERROCHELATASE"/>
    <property type="match status" value="1"/>
</dbReference>
<dbReference type="OrthoDB" id="9781066at2"/>
<feature type="domain" description="Dyp-type peroxidase C-terminal" evidence="12">
    <location>
        <begin position="244"/>
        <end position="424"/>
    </location>
</feature>
<keyword evidence="7" id="KW-0408">Iron</keyword>
<dbReference type="AlphaFoldDB" id="A0A161XDP6"/>
<dbReference type="GO" id="GO:0004601">
    <property type="term" value="F:peroxidase activity"/>
    <property type="evidence" value="ECO:0007669"/>
    <property type="project" value="UniProtKB-KW"/>
</dbReference>
<dbReference type="Pfam" id="PF04261">
    <property type="entry name" value="Dyp_perox_N"/>
    <property type="match status" value="1"/>
</dbReference>
<dbReference type="InterPro" id="IPR048328">
    <property type="entry name" value="Dyp_perox_C"/>
</dbReference>
<keyword evidence="10" id="KW-1133">Transmembrane helix</keyword>
<dbReference type="InterPro" id="IPR048327">
    <property type="entry name" value="Dyp_perox_N"/>
</dbReference>
<evidence type="ECO:0000256" key="1">
    <source>
        <dbReference type="ARBA" id="ARBA00001970"/>
    </source>
</evidence>
<feature type="region of interest" description="Disordered" evidence="9">
    <location>
        <begin position="1"/>
        <end position="27"/>
    </location>
</feature>
<keyword evidence="10" id="KW-0472">Membrane</keyword>
<reference evidence="13 14" key="1">
    <citation type="submission" date="2016-01" db="EMBL/GenBank/DDBJ databases">
        <title>Genome sequence of Oerskovia enterophila VJag, an agar and cellulose degrading bacterium.</title>
        <authorList>
            <person name="Poehlein A."/>
            <person name="Jag V."/>
            <person name="Bengelsdorf F."/>
            <person name="Duerre P."/>
            <person name="Daniel R."/>
        </authorList>
    </citation>
    <scope>NUCLEOTIDE SEQUENCE [LARGE SCALE GENOMIC DNA]</scope>
    <source>
        <strain evidence="13 14">VJag</strain>
    </source>
</reference>
<dbReference type="InterPro" id="IPR006314">
    <property type="entry name" value="Dyp_peroxidase"/>
</dbReference>
<protein>
    <submittedName>
        <fullName evidence="13">Putative deferrochelatase/peroxidase EfeN</fullName>
        <ecNumber evidence="13">1.11.1.-</ecNumber>
    </submittedName>
</protein>
<keyword evidence="2 13" id="KW-0575">Peroxidase</keyword>
<keyword evidence="6 13" id="KW-0560">Oxidoreductase</keyword>
<name>A0A161XDP6_9CELL</name>
<dbReference type="GO" id="GO:0046872">
    <property type="term" value="F:metal ion binding"/>
    <property type="evidence" value="ECO:0007669"/>
    <property type="project" value="UniProtKB-KW"/>
</dbReference>
<keyword evidence="4" id="KW-0479">Metal-binding</keyword>
<feature type="transmembrane region" description="Helical" evidence="10">
    <location>
        <begin position="34"/>
        <end position="55"/>
    </location>
</feature>
<dbReference type="Proteomes" id="UP000076447">
    <property type="component" value="Unassembled WGS sequence"/>
</dbReference>
<dbReference type="EMBL" id="LRIE01000077">
    <property type="protein sequence ID" value="KZM34807.1"/>
    <property type="molecule type" value="Genomic_DNA"/>
</dbReference>
<dbReference type="PROSITE" id="PS51404">
    <property type="entry name" value="DYP_PEROXIDASE"/>
    <property type="match status" value="1"/>
</dbReference>
<organism evidence="13 14">
    <name type="scientific">Oerskovia enterophila</name>
    <dbReference type="NCBI Taxonomy" id="43678"/>
    <lineage>
        <taxon>Bacteria</taxon>
        <taxon>Bacillati</taxon>
        <taxon>Actinomycetota</taxon>
        <taxon>Actinomycetes</taxon>
        <taxon>Micrococcales</taxon>
        <taxon>Cellulomonadaceae</taxon>
        <taxon>Oerskovia</taxon>
    </lineage>
</organism>
<dbReference type="PANTHER" id="PTHR30521">
    <property type="entry name" value="DEFERROCHELATASE/PEROXIDASE"/>
    <property type="match status" value="1"/>
</dbReference>
<comment type="cofactor">
    <cofactor evidence="1">
        <name>heme b</name>
        <dbReference type="ChEBI" id="CHEBI:60344"/>
    </cofactor>
</comment>
<evidence type="ECO:0000256" key="8">
    <source>
        <dbReference type="ARBA" id="ARBA00025737"/>
    </source>
</evidence>
<evidence type="ECO:0000313" key="13">
    <source>
        <dbReference type="EMBL" id="KZM34807.1"/>
    </source>
</evidence>
<evidence type="ECO:0000256" key="4">
    <source>
        <dbReference type="ARBA" id="ARBA00022723"/>
    </source>
</evidence>
<dbReference type="GO" id="GO:0005829">
    <property type="term" value="C:cytosol"/>
    <property type="evidence" value="ECO:0007669"/>
    <property type="project" value="TreeGrafter"/>
</dbReference>
<evidence type="ECO:0000256" key="9">
    <source>
        <dbReference type="SAM" id="MobiDB-lite"/>
    </source>
</evidence>
<keyword evidence="3" id="KW-0349">Heme</keyword>
<feature type="domain" description="Dyp-type peroxidase N-terminal" evidence="11">
    <location>
        <begin position="89"/>
        <end position="232"/>
    </location>
</feature>
<evidence type="ECO:0000256" key="7">
    <source>
        <dbReference type="ARBA" id="ARBA00023004"/>
    </source>
</evidence>
<dbReference type="GO" id="GO:0020037">
    <property type="term" value="F:heme binding"/>
    <property type="evidence" value="ECO:0007669"/>
    <property type="project" value="InterPro"/>
</dbReference>
<evidence type="ECO:0000259" key="12">
    <source>
        <dbReference type="Pfam" id="PF20628"/>
    </source>
</evidence>
<dbReference type="SUPFAM" id="SSF54909">
    <property type="entry name" value="Dimeric alpha+beta barrel"/>
    <property type="match status" value="1"/>
</dbReference>
<proteinExistence type="inferred from homology"/>
<dbReference type="STRING" id="43678.OJAG_26130"/>
<accession>A0A161XDP6</accession>